<dbReference type="EMBL" id="CM047898">
    <property type="protein sequence ID" value="KAJ0104793.1"/>
    <property type="molecule type" value="Genomic_DNA"/>
</dbReference>
<accession>A0ACC1BYF0</accession>
<name>A0ACC1BYF0_9ROSI</name>
<comment type="caution">
    <text evidence="1">The sequence shown here is derived from an EMBL/GenBank/DDBJ whole genome shotgun (WGS) entry which is preliminary data.</text>
</comment>
<evidence type="ECO:0000313" key="2">
    <source>
        <dbReference type="Proteomes" id="UP001164250"/>
    </source>
</evidence>
<dbReference type="Proteomes" id="UP001164250">
    <property type="component" value="Chromosome 2"/>
</dbReference>
<gene>
    <name evidence="1" type="ORF">Patl1_17536</name>
</gene>
<keyword evidence="2" id="KW-1185">Reference proteome</keyword>
<reference evidence="2" key="1">
    <citation type="journal article" date="2023" name="G3 (Bethesda)">
        <title>Genome assembly and association tests identify interacting loci associated with vigor, precocity, and sex in interspecific pistachio rootstocks.</title>
        <authorList>
            <person name="Palmer W."/>
            <person name="Jacygrad E."/>
            <person name="Sagayaradj S."/>
            <person name="Cavanaugh K."/>
            <person name="Han R."/>
            <person name="Bertier L."/>
            <person name="Beede B."/>
            <person name="Kafkas S."/>
            <person name="Golino D."/>
            <person name="Preece J."/>
            <person name="Michelmore R."/>
        </authorList>
    </citation>
    <scope>NUCLEOTIDE SEQUENCE [LARGE SCALE GENOMIC DNA]</scope>
</reference>
<proteinExistence type="predicted"/>
<sequence>METRYVTFLAVFLILLVNGCSAVDGKKNSGTNSGLDKSEGKGSSNEETGGSHSVTKSVEVDKVKEDKGNQVGKLKESINSKKIDNSTKDRDSGKGENMQKSNENNSTKEVDSKETENMKNSNGNTNEESRAKEGDNGKGILSDETISKEVGNLDDSKTLTKEGAEHEKCDSSNKCMDDGNNFVACLRVPGNDSPALSLLIQNKVKSPLSVTISAPEYIQLKETEVQLVGEGHRELMFTVKKRGTDNVIMFIAKNGNCSLDFGDLIAHNWEEESDNTPKSTYFSFMSRKSTLIFISLAALLVLAAGCMCASIRWKHFYNSSPKYQRLDMELTVSGARKLDSDANDGWDNSWGDDWDDEEAPKTPPIPVTPSVSSKGLASRRLNKEGWKD</sequence>
<organism evidence="1 2">
    <name type="scientific">Pistacia atlantica</name>
    <dbReference type="NCBI Taxonomy" id="434234"/>
    <lineage>
        <taxon>Eukaryota</taxon>
        <taxon>Viridiplantae</taxon>
        <taxon>Streptophyta</taxon>
        <taxon>Embryophyta</taxon>
        <taxon>Tracheophyta</taxon>
        <taxon>Spermatophyta</taxon>
        <taxon>Magnoliopsida</taxon>
        <taxon>eudicotyledons</taxon>
        <taxon>Gunneridae</taxon>
        <taxon>Pentapetalae</taxon>
        <taxon>rosids</taxon>
        <taxon>malvids</taxon>
        <taxon>Sapindales</taxon>
        <taxon>Anacardiaceae</taxon>
        <taxon>Pistacia</taxon>
    </lineage>
</organism>
<protein>
    <submittedName>
        <fullName evidence="1">Uncharacterized protein</fullName>
    </submittedName>
</protein>
<evidence type="ECO:0000313" key="1">
    <source>
        <dbReference type="EMBL" id="KAJ0104793.1"/>
    </source>
</evidence>